<dbReference type="InParanoid" id="A0A165JUS1"/>
<dbReference type="InterPro" id="IPR032259">
    <property type="entry name" value="HIBYL-CoA-H"/>
</dbReference>
<comment type="catalytic activity">
    <reaction evidence="1">
        <text>3-hydroxy-2-methylpropanoyl-CoA + H2O = 3-hydroxy-2-methylpropanoate + CoA + H(+)</text>
        <dbReference type="Rhea" id="RHEA:20888"/>
        <dbReference type="ChEBI" id="CHEBI:11805"/>
        <dbReference type="ChEBI" id="CHEBI:15377"/>
        <dbReference type="ChEBI" id="CHEBI:15378"/>
        <dbReference type="ChEBI" id="CHEBI:57287"/>
        <dbReference type="ChEBI" id="CHEBI:57340"/>
        <dbReference type="EC" id="3.1.2.4"/>
    </reaction>
</comment>
<dbReference type="Proteomes" id="UP000076632">
    <property type="component" value="Unassembled WGS sequence"/>
</dbReference>
<dbReference type="FunCoup" id="A0A165JUS1">
    <property type="interactions" value="663"/>
</dbReference>
<dbReference type="AlphaFoldDB" id="A0A165JUS1"/>
<evidence type="ECO:0000256" key="5">
    <source>
        <dbReference type="ARBA" id="ARBA00023128"/>
    </source>
</evidence>
<evidence type="ECO:0000256" key="1">
    <source>
        <dbReference type="ARBA" id="ARBA00001709"/>
    </source>
</evidence>
<dbReference type="PANTHER" id="PTHR43176:SF3">
    <property type="entry name" value="3-HYDROXYISOBUTYRYL-COA HYDROLASE, MITOCHONDRIAL"/>
    <property type="match status" value="1"/>
</dbReference>
<dbReference type="GO" id="GO:0003860">
    <property type="term" value="F:3-hydroxyisobutyryl-CoA hydrolase activity"/>
    <property type="evidence" value="ECO:0007669"/>
    <property type="project" value="UniProtKB-EC"/>
</dbReference>
<dbReference type="InterPro" id="IPR018376">
    <property type="entry name" value="Enoyl-CoA_hyd/isom_CS"/>
</dbReference>
<comment type="subcellular location">
    <subcellularLocation>
        <location evidence="2">Mitochondrion</location>
    </subcellularLocation>
</comment>
<dbReference type="FunFam" id="3.90.226.10:FF:000026">
    <property type="entry name" value="3-hydroxyisobutyryl-CoA hydrolase, mitochondrial"/>
    <property type="match status" value="1"/>
</dbReference>
<dbReference type="SUPFAM" id="SSF52096">
    <property type="entry name" value="ClpP/crotonase"/>
    <property type="match status" value="1"/>
</dbReference>
<feature type="domain" description="Enoyl-CoA hydratase/isomerase" evidence="7">
    <location>
        <begin position="47"/>
        <end position="386"/>
    </location>
</feature>
<keyword evidence="4" id="KW-0378">Hydrolase</keyword>
<gene>
    <name evidence="8" type="ORF">L228DRAFT_265033</name>
</gene>
<evidence type="ECO:0000313" key="8">
    <source>
        <dbReference type="EMBL" id="KZF26657.1"/>
    </source>
</evidence>
<dbReference type="OrthoDB" id="1737613at2759"/>
<dbReference type="CDD" id="cd06558">
    <property type="entry name" value="crotonase-like"/>
    <property type="match status" value="1"/>
</dbReference>
<name>A0A165JUS1_XYLHT</name>
<dbReference type="Gene3D" id="3.90.226.10">
    <property type="entry name" value="2-enoyl-CoA Hydratase, Chain A, domain 1"/>
    <property type="match status" value="1"/>
</dbReference>
<sequence>MPLRAKILNPAVGAGQARMVTQATMPIVTIEEEKQDDVLFNTLYGARTIELNRPAKLNSLNSSMARKITLRLKEWEKSQLANVIVIKGAGHKAFCAGGDVATLAKQNTEGPHGQAHSTEYFGHEYRLDHIIATYSKPYVAFMDGVTMGGGVGLSVHAPFRIATERTLFAMPETTIGFFPDVGGSFFLPRLDGEIGTYLALTSERLTGVNAYYAGIATHYVHSSSLPDLEARLAELVFKDYASLQERLRILNTTIEEYVTGLPYDEPMKLASATRAAIDRCFRYDTMEEILAALQEENTEWAQKTIETLHQRSPTSVRVALRQMRLGRQWSIAEAFQREYHIAAKFMEHPDFVEGVSARLIRKPADTPQWQPASLEESTMEATNAFFEVEGADRLALLSPHDFSEYPHSWIGLPPESEVEKLVRDGDKTRNQILEHLILASNGKIGVQEKVQEILERKTSADGAGGRVSWIPEEN</sequence>
<dbReference type="OMA" id="EVFTMEY"/>
<dbReference type="InterPro" id="IPR045004">
    <property type="entry name" value="ECH_dom"/>
</dbReference>
<organism evidence="8 9">
    <name type="scientific">Xylona heveae (strain CBS 132557 / TC161)</name>
    <dbReference type="NCBI Taxonomy" id="1328760"/>
    <lineage>
        <taxon>Eukaryota</taxon>
        <taxon>Fungi</taxon>
        <taxon>Dikarya</taxon>
        <taxon>Ascomycota</taxon>
        <taxon>Pezizomycotina</taxon>
        <taxon>Xylonomycetes</taxon>
        <taxon>Xylonales</taxon>
        <taxon>Xylonaceae</taxon>
        <taxon>Xylona</taxon>
    </lineage>
</organism>
<evidence type="ECO:0000256" key="4">
    <source>
        <dbReference type="ARBA" id="ARBA00022801"/>
    </source>
</evidence>
<keyword evidence="5" id="KW-0496">Mitochondrion</keyword>
<evidence type="ECO:0000256" key="6">
    <source>
        <dbReference type="ARBA" id="ARBA00031181"/>
    </source>
</evidence>
<dbReference type="GeneID" id="28899782"/>
<dbReference type="EC" id="3.1.2.4" evidence="3"/>
<accession>A0A165JUS1</accession>
<evidence type="ECO:0000256" key="2">
    <source>
        <dbReference type="ARBA" id="ARBA00004173"/>
    </source>
</evidence>
<dbReference type="RefSeq" id="XP_018192212.1">
    <property type="nucleotide sequence ID" value="XM_018334645.1"/>
</dbReference>
<dbReference type="NCBIfam" id="NF004127">
    <property type="entry name" value="PRK05617.1"/>
    <property type="match status" value="1"/>
</dbReference>
<proteinExistence type="predicted"/>
<evidence type="ECO:0000313" key="9">
    <source>
        <dbReference type="Proteomes" id="UP000076632"/>
    </source>
</evidence>
<dbReference type="Pfam" id="PF16113">
    <property type="entry name" value="ECH_2"/>
    <property type="match status" value="1"/>
</dbReference>
<dbReference type="GO" id="GO:0005739">
    <property type="term" value="C:mitochondrion"/>
    <property type="evidence" value="ECO:0007669"/>
    <property type="project" value="UniProtKB-SubCell"/>
</dbReference>
<dbReference type="STRING" id="1328760.A0A165JUS1"/>
<keyword evidence="9" id="KW-1185">Reference proteome</keyword>
<dbReference type="EMBL" id="KV407454">
    <property type="protein sequence ID" value="KZF26657.1"/>
    <property type="molecule type" value="Genomic_DNA"/>
</dbReference>
<reference evidence="8 9" key="1">
    <citation type="journal article" date="2016" name="Fungal Biol.">
        <title>The genome of Xylona heveae provides a window into fungal endophytism.</title>
        <authorList>
            <person name="Gazis R."/>
            <person name="Kuo A."/>
            <person name="Riley R."/>
            <person name="LaButti K."/>
            <person name="Lipzen A."/>
            <person name="Lin J."/>
            <person name="Amirebrahimi M."/>
            <person name="Hesse C.N."/>
            <person name="Spatafora J.W."/>
            <person name="Henrissat B."/>
            <person name="Hainaut M."/>
            <person name="Grigoriev I.V."/>
            <person name="Hibbett D.S."/>
        </authorList>
    </citation>
    <scope>NUCLEOTIDE SEQUENCE [LARGE SCALE GENOMIC DNA]</scope>
    <source>
        <strain evidence="8 9">TC161</strain>
    </source>
</reference>
<evidence type="ECO:0000256" key="3">
    <source>
        <dbReference type="ARBA" id="ARBA00011915"/>
    </source>
</evidence>
<dbReference type="GO" id="GO:0006574">
    <property type="term" value="P:L-valine catabolic process"/>
    <property type="evidence" value="ECO:0007669"/>
    <property type="project" value="TreeGrafter"/>
</dbReference>
<evidence type="ECO:0000259" key="7">
    <source>
        <dbReference type="Pfam" id="PF16113"/>
    </source>
</evidence>
<dbReference type="PROSITE" id="PS00166">
    <property type="entry name" value="ENOYL_COA_HYDRATASE"/>
    <property type="match status" value="1"/>
</dbReference>
<protein>
    <recommendedName>
        <fullName evidence="3">3-hydroxyisobutyryl-CoA hydrolase</fullName>
        <ecNumber evidence="3">3.1.2.4</ecNumber>
    </recommendedName>
    <alternativeName>
        <fullName evidence="6">3-hydroxyisobutyryl-coenzyme A hydrolase</fullName>
    </alternativeName>
</protein>
<dbReference type="InterPro" id="IPR029045">
    <property type="entry name" value="ClpP/crotonase-like_dom_sf"/>
</dbReference>
<dbReference type="PANTHER" id="PTHR43176">
    <property type="entry name" value="3-HYDROXYISOBUTYRYL-COA HYDROLASE-RELATED"/>
    <property type="match status" value="1"/>
</dbReference>